<organism evidence="1 2">
    <name type="scientific">Pseudonocardia ailaonensis</name>
    <dbReference type="NCBI Taxonomy" id="367279"/>
    <lineage>
        <taxon>Bacteria</taxon>
        <taxon>Bacillati</taxon>
        <taxon>Actinomycetota</taxon>
        <taxon>Actinomycetes</taxon>
        <taxon>Pseudonocardiales</taxon>
        <taxon>Pseudonocardiaceae</taxon>
        <taxon>Pseudonocardia</taxon>
    </lineage>
</organism>
<reference evidence="1 2" key="1">
    <citation type="journal article" date="2019" name="Int. J. Syst. Evol. Microbiol.">
        <title>The Global Catalogue of Microorganisms (GCM) 10K type strain sequencing project: providing services to taxonomists for standard genome sequencing and annotation.</title>
        <authorList>
            <consortium name="The Broad Institute Genomics Platform"/>
            <consortium name="The Broad Institute Genome Sequencing Center for Infectious Disease"/>
            <person name="Wu L."/>
            <person name="Ma J."/>
        </authorList>
    </citation>
    <scope>NUCLEOTIDE SEQUENCE [LARGE SCALE GENOMIC DNA]</scope>
    <source>
        <strain evidence="1 2">JCM 16009</strain>
    </source>
</reference>
<comment type="caution">
    <text evidence="1">The sequence shown here is derived from an EMBL/GenBank/DDBJ whole genome shotgun (WGS) entry which is preliminary data.</text>
</comment>
<dbReference type="Proteomes" id="UP001500449">
    <property type="component" value="Unassembled WGS sequence"/>
</dbReference>
<sequence>MSDQLMTTTDVVARLKSGMTIGVHIGIGVVPGGGQGSGCPCGDGAIDLAATLDRVPALLESGVTDLSFRLSALASNGGRASDLLPEFVRAFREHFGGKVAAGSVSGAATSTSYLQECMRSCAPSSTSTHKPWTHVTSTERRICSPRTASLPYRS</sequence>
<dbReference type="RefSeq" id="WP_344415724.1">
    <property type="nucleotide sequence ID" value="NZ_BAAAQK010000005.1"/>
</dbReference>
<gene>
    <name evidence="1" type="ORF">GCM10009836_24950</name>
</gene>
<accession>A0ABN2MYZ9</accession>
<evidence type="ECO:0000313" key="1">
    <source>
        <dbReference type="EMBL" id="GAA1844505.1"/>
    </source>
</evidence>
<protein>
    <submittedName>
        <fullName evidence="1">Uncharacterized protein</fullName>
    </submittedName>
</protein>
<keyword evidence="2" id="KW-1185">Reference proteome</keyword>
<dbReference type="EMBL" id="BAAAQK010000005">
    <property type="protein sequence ID" value="GAA1844505.1"/>
    <property type="molecule type" value="Genomic_DNA"/>
</dbReference>
<proteinExistence type="predicted"/>
<name>A0ABN2MYZ9_9PSEU</name>
<evidence type="ECO:0000313" key="2">
    <source>
        <dbReference type="Proteomes" id="UP001500449"/>
    </source>
</evidence>